<evidence type="ECO:0000256" key="1">
    <source>
        <dbReference type="ARBA" id="ARBA00004976"/>
    </source>
</evidence>
<evidence type="ECO:0000259" key="2">
    <source>
        <dbReference type="SMART" id="SM00954"/>
    </source>
</evidence>
<name>A0AAE3E9B0_9FIRM</name>
<dbReference type="SMART" id="SM00954">
    <property type="entry name" value="RelA_SpoT"/>
    <property type="match status" value="1"/>
</dbReference>
<keyword evidence="4" id="KW-1185">Reference proteome</keyword>
<dbReference type="InterPro" id="IPR043519">
    <property type="entry name" value="NT_sf"/>
</dbReference>
<accession>A0AAE3E9B0</accession>
<dbReference type="Proteomes" id="UP001198182">
    <property type="component" value="Unassembled WGS sequence"/>
</dbReference>
<dbReference type="RefSeq" id="WP_308452946.1">
    <property type="nucleotide sequence ID" value="NZ_JAJEQR010000009.1"/>
</dbReference>
<gene>
    <name evidence="3" type="ORF">LKD81_04380</name>
</gene>
<dbReference type="Pfam" id="PF04607">
    <property type="entry name" value="RelA_SpoT"/>
    <property type="match status" value="1"/>
</dbReference>
<comment type="pathway">
    <text evidence="1">Purine metabolism; ppGpp biosynthesis; ppGpp from GTP: step 1/2.</text>
</comment>
<dbReference type="CDD" id="cd05399">
    <property type="entry name" value="NT_Rel-Spo_like"/>
    <property type="match status" value="1"/>
</dbReference>
<feature type="domain" description="RelA/SpoT" evidence="2">
    <location>
        <begin position="77"/>
        <end position="201"/>
    </location>
</feature>
<protein>
    <submittedName>
        <fullName evidence="3">GTP pyrophosphokinase family protein</fullName>
    </submittedName>
</protein>
<dbReference type="AlphaFoldDB" id="A0AAE3E9B0"/>
<reference evidence="3" key="1">
    <citation type="submission" date="2021-10" db="EMBL/GenBank/DDBJ databases">
        <title>Anaerobic single-cell dispensing facilitates the cultivation of human gut bacteria.</title>
        <authorList>
            <person name="Afrizal A."/>
        </authorList>
    </citation>
    <scope>NUCLEOTIDE SEQUENCE</scope>
    <source>
        <strain evidence="3">CLA-AA-H215</strain>
    </source>
</reference>
<dbReference type="SUPFAM" id="SSF81301">
    <property type="entry name" value="Nucleotidyltransferase"/>
    <property type="match status" value="1"/>
</dbReference>
<sequence>MPDMLEKKTPEHLEIINDIDVEELASSAQFFLGQAIQYQQLMMMYDCAIKEVRTKLEVLNTEMSLRYQRNPIEYINCRIKKPVSIVRKLQRKGLPATVETLESNAINDIAGIRVICAFIDDIYSIANMLIRQDDITLIDKKDYIKNPKANGYRSLHLIVEVPVFFSDQTRNMRVEVQIRTIAMDFWASLEHQLKYKKQVDNETEIVEELRQCAETIAATDERMLKIRNQINGKDSGTLQPESDPIPLLEKFSLSTNG</sequence>
<dbReference type="InterPro" id="IPR052366">
    <property type="entry name" value="GTP_Pyrophosphokinase"/>
</dbReference>
<evidence type="ECO:0000313" key="4">
    <source>
        <dbReference type="Proteomes" id="UP001198182"/>
    </source>
</evidence>
<organism evidence="3 4">
    <name type="scientific">Hominifimenecus microfluidus</name>
    <dbReference type="NCBI Taxonomy" id="2885348"/>
    <lineage>
        <taxon>Bacteria</taxon>
        <taxon>Bacillati</taxon>
        <taxon>Bacillota</taxon>
        <taxon>Clostridia</taxon>
        <taxon>Lachnospirales</taxon>
        <taxon>Lachnospiraceae</taxon>
        <taxon>Hominifimenecus</taxon>
    </lineage>
</organism>
<evidence type="ECO:0000313" key="3">
    <source>
        <dbReference type="EMBL" id="MCC2230238.1"/>
    </source>
</evidence>
<dbReference type="EMBL" id="JAJEQR010000009">
    <property type="protein sequence ID" value="MCC2230238.1"/>
    <property type="molecule type" value="Genomic_DNA"/>
</dbReference>
<dbReference type="PANTHER" id="PTHR47837:SF2">
    <property type="entry name" value="GTP PYROPHOSPHOKINASE YWAC"/>
    <property type="match status" value="1"/>
</dbReference>
<dbReference type="PANTHER" id="PTHR47837">
    <property type="entry name" value="GTP PYROPHOSPHOKINASE YJBM"/>
    <property type="match status" value="1"/>
</dbReference>
<proteinExistence type="predicted"/>
<comment type="caution">
    <text evidence="3">The sequence shown here is derived from an EMBL/GenBank/DDBJ whole genome shotgun (WGS) entry which is preliminary data.</text>
</comment>
<dbReference type="Gene3D" id="3.30.460.10">
    <property type="entry name" value="Beta Polymerase, domain 2"/>
    <property type="match status" value="1"/>
</dbReference>
<dbReference type="InterPro" id="IPR007685">
    <property type="entry name" value="RelA_SpoT"/>
</dbReference>
<dbReference type="Gene3D" id="1.10.287.860">
    <property type="entry name" value="Nucleotidyltransferase"/>
    <property type="match status" value="1"/>
</dbReference>
<dbReference type="GO" id="GO:0015969">
    <property type="term" value="P:guanosine tetraphosphate metabolic process"/>
    <property type="evidence" value="ECO:0007669"/>
    <property type="project" value="InterPro"/>
</dbReference>